<feature type="region of interest" description="Disordered" evidence="1">
    <location>
        <begin position="623"/>
        <end position="662"/>
    </location>
</feature>
<evidence type="ECO:0000256" key="3">
    <source>
        <dbReference type="SAM" id="SignalP"/>
    </source>
</evidence>
<dbReference type="InterPro" id="IPR032675">
    <property type="entry name" value="LRR_dom_sf"/>
</dbReference>
<evidence type="ECO:0000256" key="1">
    <source>
        <dbReference type="SAM" id="MobiDB-lite"/>
    </source>
</evidence>
<gene>
    <name evidence="4" type="ORF">FBUS_02856</name>
</gene>
<dbReference type="SUPFAM" id="SSF52058">
    <property type="entry name" value="L domain-like"/>
    <property type="match status" value="1"/>
</dbReference>
<keyword evidence="2" id="KW-1133">Transmembrane helix</keyword>
<keyword evidence="3" id="KW-0732">Signal</keyword>
<feature type="compositionally biased region" description="Basic and acidic residues" evidence="1">
    <location>
        <begin position="626"/>
        <end position="636"/>
    </location>
</feature>
<feature type="signal peptide" evidence="3">
    <location>
        <begin position="1"/>
        <end position="23"/>
    </location>
</feature>
<evidence type="ECO:0008006" key="6">
    <source>
        <dbReference type="Google" id="ProtNLM"/>
    </source>
</evidence>
<dbReference type="Gene3D" id="3.80.10.10">
    <property type="entry name" value="Ribonuclease Inhibitor"/>
    <property type="match status" value="2"/>
</dbReference>
<feature type="transmembrane region" description="Helical" evidence="2">
    <location>
        <begin position="545"/>
        <end position="567"/>
    </location>
</feature>
<proteinExistence type="predicted"/>
<accession>A0A8E0RTB5</accession>
<evidence type="ECO:0000313" key="4">
    <source>
        <dbReference type="EMBL" id="KAA0187233.1"/>
    </source>
</evidence>
<keyword evidence="2" id="KW-0812">Transmembrane</keyword>
<sequence length="860" mass="99237">MNSSPMWMLVGIFLLNFSCTVNSYYDLTRRYYSNFYYRLSRSCVIHNTRYPGRYVDRYSTGLEPLASNIRILSVESRIAPADFRYLSVKILDDLEVYILTGHAHRIKLTARNLRAFTIVDTGQIAWKNDTWQFPKLRAINIIISKIGSAFPIIVPSFGAKELYSLRLTRLEHSKITFIFTETFARLRILELTGVGMITADYFCSFLTQLKELRRLMLAGLSNTCILDAIQSLGKYKQLKYIRLFKHSFPMKPGTLCDKIPPDVEHLHLSIDNGPRNLSELTCFKKLKTLVVQYPTQNVTYIEASAPTVFLQSMATVSKSDVFNNIKLTGTRAVTFDALSTESTRIPPAPLAVTLRFTTNGFRFVPGVNPFPDHRNVRLLDLSNNPIDIIPNDAFDVLPKLSVLILQKTNLTRFGDATFCNLRWPRAINLGYELPKMTSIGPKPKKDRQQWNTLKCLLTQRRESHVIYQSDVCNCKEVRFHYVSREIRKRTFTNEGVICANGEGVSLFGSYERYCLRWSPAERRRPLRMARLSFKKPMPICKNKKILLAFFCLWMAYVPFSWVPPILLQILHRRKLRKLIIQDQLTYIQKRLFIICPRHARQWCKKVIVPCLEADLFQNRAPKLRQIRTDQPTKEQGRQISKTRQNTNSSDSEDKPVNTSNVKKMDGIVASSSRITTPSAASVRNATPKGPWAWHPRYRCRMAPPARHRLGQMMTSWQVVIIFPSASLFSEPACRAQIRLAFHLYRLNRIPPPTLIVWPITRAGSAVPKNFRLFNRSKNRLDEDKYFVAPKFDSIRNDPEDIAETATIKAKVPSREEAIEILQYFATLTSPCVHWSNMKTVRENLEPLVWRMNKASQIPAY</sequence>
<evidence type="ECO:0000313" key="5">
    <source>
        <dbReference type="Proteomes" id="UP000728185"/>
    </source>
</evidence>
<dbReference type="Proteomes" id="UP000728185">
    <property type="component" value="Unassembled WGS sequence"/>
</dbReference>
<keyword evidence="5" id="KW-1185">Reference proteome</keyword>
<evidence type="ECO:0000256" key="2">
    <source>
        <dbReference type="SAM" id="Phobius"/>
    </source>
</evidence>
<reference evidence="4" key="1">
    <citation type="submission" date="2019-05" db="EMBL/GenBank/DDBJ databases">
        <title>Annotation for the trematode Fasciolopsis buski.</title>
        <authorList>
            <person name="Choi Y.-J."/>
        </authorList>
    </citation>
    <scope>NUCLEOTIDE SEQUENCE</scope>
    <source>
        <strain evidence="4">HT</strain>
        <tissue evidence="4">Whole worm</tissue>
    </source>
</reference>
<feature type="compositionally biased region" description="Polar residues" evidence="1">
    <location>
        <begin position="637"/>
        <end position="649"/>
    </location>
</feature>
<comment type="caution">
    <text evidence="4">The sequence shown here is derived from an EMBL/GenBank/DDBJ whole genome shotgun (WGS) entry which is preliminary data.</text>
</comment>
<keyword evidence="2" id="KW-0472">Membrane</keyword>
<name>A0A8E0RTB5_9TREM</name>
<dbReference type="OrthoDB" id="2013775at2759"/>
<dbReference type="AlphaFoldDB" id="A0A8E0RTB5"/>
<protein>
    <recommendedName>
        <fullName evidence="6">TIR domain-containing protein</fullName>
    </recommendedName>
</protein>
<organism evidence="4 5">
    <name type="scientific">Fasciolopsis buskii</name>
    <dbReference type="NCBI Taxonomy" id="27845"/>
    <lineage>
        <taxon>Eukaryota</taxon>
        <taxon>Metazoa</taxon>
        <taxon>Spiralia</taxon>
        <taxon>Lophotrochozoa</taxon>
        <taxon>Platyhelminthes</taxon>
        <taxon>Trematoda</taxon>
        <taxon>Digenea</taxon>
        <taxon>Plagiorchiida</taxon>
        <taxon>Echinostomata</taxon>
        <taxon>Echinostomatoidea</taxon>
        <taxon>Fasciolidae</taxon>
        <taxon>Fasciolopsis</taxon>
    </lineage>
</organism>
<feature type="chain" id="PRO_5034216894" description="TIR domain-containing protein" evidence="3">
    <location>
        <begin position="24"/>
        <end position="860"/>
    </location>
</feature>
<dbReference type="EMBL" id="LUCM01009273">
    <property type="protein sequence ID" value="KAA0187233.1"/>
    <property type="molecule type" value="Genomic_DNA"/>
</dbReference>